<comment type="caution">
    <text evidence="1">The sequence shown here is derived from an EMBL/GenBank/DDBJ whole genome shotgun (WGS) entry which is preliminary data.</text>
</comment>
<dbReference type="Proteomes" id="UP000006330">
    <property type="component" value="Unassembled WGS sequence"/>
</dbReference>
<dbReference type="HOGENOM" id="CLU_132080_0_0_10"/>
<protein>
    <submittedName>
        <fullName evidence="1">Uncharacterized protein</fullName>
    </submittedName>
</protein>
<evidence type="ECO:0000313" key="1">
    <source>
        <dbReference type="EMBL" id="EKN09321.1"/>
    </source>
</evidence>
<dbReference type="EMBL" id="AGZO01000031">
    <property type="protein sequence ID" value="EKN09321.1"/>
    <property type="molecule type" value="Genomic_DNA"/>
</dbReference>
<gene>
    <name evidence="1" type="ORF">HMPREF1076_04350</name>
</gene>
<reference evidence="1 2" key="1">
    <citation type="submission" date="2012-02" db="EMBL/GenBank/DDBJ databases">
        <title>The Genome Sequence of Parabacteroides goldsteinii CL02T12C30.</title>
        <authorList>
            <consortium name="The Broad Institute Genome Sequencing Platform"/>
            <person name="Earl A."/>
            <person name="Ward D."/>
            <person name="Feldgarden M."/>
            <person name="Gevers D."/>
            <person name="Zitomersky N.L."/>
            <person name="Coyne M.J."/>
            <person name="Comstock L.E."/>
            <person name="Young S.K."/>
            <person name="Zeng Q."/>
            <person name="Gargeya S."/>
            <person name="Fitzgerald M."/>
            <person name="Haas B."/>
            <person name="Abouelleil A."/>
            <person name="Alvarado L."/>
            <person name="Arachchi H.M."/>
            <person name="Berlin A."/>
            <person name="Chapman S.B."/>
            <person name="Gearin G."/>
            <person name="Goldberg J."/>
            <person name="Griggs A."/>
            <person name="Gujja S."/>
            <person name="Hansen M."/>
            <person name="Heiman D."/>
            <person name="Howarth C."/>
            <person name="Larimer J."/>
            <person name="Lui A."/>
            <person name="MacDonald P.J.P."/>
            <person name="McCowen C."/>
            <person name="Montmayeur A."/>
            <person name="Murphy C."/>
            <person name="Neiman D."/>
            <person name="Pearson M."/>
            <person name="Priest M."/>
            <person name="Roberts A."/>
            <person name="Saif S."/>
            <person name="Shea T."/>
            <person name="Sisk P."/>
            <person name="Stolte C."/>
            <person name="Sykes S."/>
            <person name="Wortman J."/>
            <person name="Nusbaum C."/>
            <person name="Birren B."/>
        </authorList>
    </citation>
    <scope>NUCLEOTIDE SEQUENCE [LARGE SCALE GENOMIC DNA]</scope>
    <source>
        <strain evidence="1 2">CL02T12C30</strain>
    </source>
</reference>
<dbReference type="PATRIC" id="fig|999418.3.peg.4425"/>
<evidence type="ECO:0000313" key="2">
    <source>
        <dbReference type="Proteomes" id="UP000006330"/>
    </source>
</evidence>
<dbReference type="OrthoDB" id="1073285at2"/>
<name>K5ZD54_9BACT</name>
<accession>K5ZD54</accession>
<dbReference type="RefSeq" id="WP_007657763.1">
    <property type="nucleotide sequence ID" value="NZ_JH976475.1"/>
</dbReference>
<proteinExistence type="predicted"/>
<sequence>MLLINRLLLLLAFLLLPFGSNSQSRQERKQLFSSTTNYEIQMLGVGQDGTKVFKIWAYGKNVDEAIATAKKQAVRACLFRGLPGSEHTNASPAICDGGTADEQQHADFFREFFTTGGQYLNYVNITTDGVPSGQDRLKVKSGYKIGLKVQVLYNNLRKTIEQEGICKKLDYLF</sequence>
<dbReference type="AlphaFoldDB" id="K5ZD54"/>
<organism evidence="1 2">
    <name type="scientific">Parabacteroides goldsteinii CL02T12C30</name>
    <dbReference type="NCBI Taxonomy" id="999418"/>
    <lineage>
        <taxon>Bacteria</taxon>
        <taxon>Pseudomonadati</taxon>
        <taxon>Bacteroidota</taxon>
        <taxon>Bacteroidia</taxon>
        <taxon>Bacteroidales</taxon>
        <taxon>Tannerellaceae</taxon>
        <taxon>Parabacteroides</taxon>
    </lineage>
</organism>